<dbReference type="GO" id="GO:0006511">
    <property type="term" value="P:ubiquitin-dependent protein catabolic process"/>
    <property type="evidence" value="ECO:0007669"/>
    <property type="project" value="InterPro"/>
</dbReference>
<dbReference type="InterPro" id="IPR022162">
    <property type="entry name" value="TRPC4AP"/>
</dbReference>
<feature type="compositionally biased region" description="Polar residues" evidence="1">
    <location>
        <begin position="718"/>
        <end position="794"/>
    </location>
</feature>
<dbReference type="Pfam" id="PF12463">
    <property type="entry name" value="DUF3689"/>
    <property type="match status" value="4"/>
</dbReference>
<dbReference type="OrthoDB" id="1866965at2759"/>
<gene>
    <name evidence="2" type="ORF">JZ751_014504</name>
</gene>
<proteinExistence type="predicted"/>
<dbReference type="GO" id="GO:0019902">
    <property type="term" value="F:phosphatase binding"/>
    <property type="evidence" value="ECO:0007669"/>
    <property type="project" value="TreeGrafter"/>
</dbReference>
<dbReference type="Proteomes" id="UP000824540">
    <property type="component" value="Unassembled WGS sequence"/>
</dbReference>
<name>A0A8T2MXV1_9TELE</name>
<organism evidence="2 3">
    <name type="scientific">Albula glossodonta</name>
    <name type="common">roundjaw bonefish</name>
    <dbReference type="NCBI Taxonomy" id="121402"/>
    <lineage>
        <taxon>Eukaryota</taxon>
        <taxon>Metazoa</taxon>
        <taxon>Chordata</taxon>
        <taxon>Craniata</taxon>
        <taxon>Vertebrata</taxon>
        <taxon>Euteleostomi</taxon>
        <taxon>Actinopterygii</taxon>
        <taxon>Neopterygii</taxon>
        <taxon>Teleostei</taxon>
        <taxon>Albuliformes</taxon>
        <taxon>Albulidae</taxon>
        <taxon>Albula</taxon>
    </lineage>
</organism>
<dbReference type="EMBL" id="JAFBMS010000237">
    <property type="protein sequence ID" value="KAG9332406.1"/>
    <property type="molecule type" value="Genomic_DNA"/>
</dbReference>
<accession>A0A8T2MXV1</accession>
<evidence type="ECO:0000256" key="1">
    <source>
        <dbReference type="SAM" id="MobiDB-lite"/>
    </source>
</evidence>
<sequence>MPPHPTPLMVLCPHTPHPLWSYTPTPHTPYGLIPPHPTPLMVLYPHTPHPTPLNPNSDLTQTHGELSSLLSMEAMSFVTEDRKAAQQSGFPSTYTFHLFGGIDTEGVTKNLAARKDFVLFLFTLMANKKTCLQTATLIEDILGVRKTDTAHGFPGSGEGGETAEMIRLEEVPNLAALVQSFDQQQLANFCRILSVTISEPDLDHDDKHTLLAKNAQQCSTNPSRAETNQGMARAGLRLRAGNKENHRGLGVVWSLCKMVKLMTLLNIPGFVERLCKLATRKVSEVTGTSNFLQELEDWYSWLDNALVLNALMQMASEEAEQSSTESSDESTLAASPLRHRLPQSMKMVHEIMYKVEVLYVLCVLLMGQQRNQVHRMLAEFRLIPGLNNLFDKLIWRKYTTSNHILHGQNQNCDCSPGAHSNSAHTCNMQSVSAAGLCGYRALTVTLSSHVRSVWVQGPHSNSQLTRVTCSLALTVTQLTRVTCSLYVQLVCVGKGPSQALTVTLSSHGPHSNSAHTCNMQSVSAAGLCGYRALTVTLSSHGAHSNSAHTCNMQSVSAAGLCGYRALTVTLSSHGPHSNSQLTRVTCSLALTVTLSSHEISFKIQFLRLLQSFSDHHENKYLLLNTQELNELSSISLKANIPEVEALVNTDRRLVCDGKKGLLTRLLTVMKREPPDSSFRFWQARAVESFLRGTTSYADQIFLLKRGLLEVSGQLHPTASPSHSLLHQLHPTASPSHSLLHQLHPTASPSHSLLHQLHPTASPSHSLLHQLHPTASPSHSLLHQLHPTASPSHSLLHQLHPTASPSHSLLHLLPPTASPSHSLLHQPHPTASPSHSLLHQLHPTASPSHSLLHQLHPSASPSLTLCFTSCTPLRHPLTLCFTSCTLLRHPLTLCFTSCTLLRHPLTLCFTSCTLLRHPLTLCFTSCTPLRHPLTLCFTSCTLLRHPLTLCFTSCTLLRHPLTLCFTSCTPLRHPLTLCFTSCTLLSERVTSCTLLRHPLTLCFTSCTLLHHPLTLCFTSCTPLRHPLTLCFTSCTPLRHPLTLCFTSCTLLRHPLTLCFTSVTPLRHPLTLCFTSCTLLHHPLTLCFTSFTPLHHPLTLCFTCYPLLHHPSLSASLSHSEIHSELHSLLPQDAAWQETVRKDVLTHILSCIIDSGCRSRDVLQSYFDLLGELMKFNIDAFRRFNKYVNSEEKPGPGAAVLTAELSASPAFGQFQVFLTQINSSLVDSNMLVRCIVLSLDRFQGQMEDIRVVEVMSECCLLSYMSRMENRLSFLFRLINIINPIETHHFSRCMLGMAVTADRLIFAMSNSVPATDYTRSHNVTEWATHQGALLQTGSGALMKCVLSLQENVSCLNTSLVVLMLARRKGKLPCYLSALRTKEHAERYPGCLLNNFHNLLCFWQRHYLTKDKDSTSLENSSCIPFSYWKETVSVLLGPDHGSACAISSYIDEAYRELEPEPPEECF</sequence>
<evidence type="ECO:0000313" key="2">
    <source>
        <dbReference type="EMBL" id="KAG9332406.1"/>
    </source>
</evidence>
<evidence type="ECO:0000313" key="3">
    <source>
        <dbReference type="Proteomes" id="UP000824540"/>
    </source>
</evidence>
<dbReference type="PANTHER" id="PTHR31743:SF1">
    <property type="entry name" value="SHORT TRANSIENT RECEPTOR POTENTIAL CHANNEL 4-ASSOCIATED PROTEIN"/>
    <property type="match status" value="1"/>
</dbReference>
<dbReference type="PANTHER" id="PTHR31743">
    <property type="entry name" value="TRANSIENT RECEPTOR POTENTIAL CHANNEL 4-ASSOCIATED PROTEIN TCPC4AP"/>
    <property type="match status" value="1"/>
</dbReference>
<comment type="caution">
    <text evidence="2">The sequence shown here is derived from an EMBL/GenBank/DDBJ whole genome shotgun (WGS) entry which is preliminary data.</text>
</comment>
<feature type="compositionally biased region" description="Polar residues" evidence="1">
    <location>
        <begin position="828"/>
        <end position="839"/>
    </location>
</feature>
<keyword evidence="3" id="KW-1185">Reference proteome</keyword>
<feature type="region of interest" description="Disordered" evidence="1">
    <location>
        <begin position="718"/>
        <end position="839"/>
    </location>
</feature>
<reference evidence="2" key="1">
    <citation type="thesis" date="2021" institute="BYU ScholarsArchive" country="Provo, UT, USA">
        <title>Applications of and Algorithms for Genome Assembly and Genomic Analyses with an Emphasis on Marine Teleosts.</title>
        <authorList>
            <person name="Pickett B.D."/>
        </authorList>
    </citation>
    <scope>NUCLEOTIDE SEQUENCE</scope>
    <source>
        <strain evidence="2">HI-2016</strain>
    </source>
</reference>
<feature type="compositionally biased region" description="Low complexity" evidence="1">
    <location>
        <begin position="798"/>
        <end position="824"/>
    </location>
</feature>
<protein>
    <submittedName>
        <fullName evidence="2">Uncharacterized protein</fullName>
    </submittedName>
</protein>
<dbReference type="GO" id="GO:0031464">
    <property type="term" value="C:Cul4A-RING E3 ubiquitin ligase complex"/>
    <property type="evidence" value="ECO:0007669"/>
    <property type="project" value="InterPro"/>
</dbReference>